<feature type="disulfide bond" evidence="24">
    <location>
        <begin position="78"/>
        <end position="99"/>
    </location>
</feature>
<evidence type="ECO:0000256" key="18">
    <source>
        <dbReference type="ARBA" id="ARBA00029917"/>
    </source>
</evidence>
<dbReference type="PRINTS" id="PR01265">
    <property type="entry name" value="LINKMODULE"/>
</dbReference>
<feature type="compositionally biased region" description="Basic and acidic residues" evidence="25">
    <location>
        <begin position="198"/>
        <end position="213"/>
    </location>
</feature>
<feature type="domain" description="Link" evidence="28">
    <location>
        <begin position="33"/>
        <end position="122"/>
    </location>
</feature>
<evidence type="ECO:0000256" key="4">
    <source>
        <dbReference type="ARBA" id="ARBA00020474"/>
    </source>
</evidence>
<evidence type="ECO:0000256" key="2">
    <source>
        <dbReference type="ARBA" id="ARBA00004251"/>
    </source>
</evidence>
<keyword evidence="9 27" id="KW-0732">Signal</keyword>
<dbReference type="PRINTS" id="PR00658">
    <property type="entry name" value="CD44"/>
</dbReference>
<dbReference type="GO" id="GO:0042981">
    <property type="term" value="P:regulation of apoptotic process"/>
    <property type="evidence" value="ECO:0007669"/>
    <property type="project" value="UniProtKB-ARBA"/>
</dbReference>
<evidence type="ECO:0000256" key="5">
    <source>
        <dbReference type="ARBA" id="ARBA00022475"/>
    </source>
</evidence>
<feature type="region of interest" description="Disordered" evidence="25">
    <location>
        <begin position="157"/>
        <end position="228"/>
    </location>
</feature>
<evidence type="ECO:0000256" key="20">
    <source>
        <dbReference type="ARBA" id="ARBA00031179"/>
    </source>
</evidence>
<evidence type="ECO:0000256" key="15">
    <source>
        <dbReference type="ARBA" id="ARBA00023170"/>
    </source>
</evidence>
<keyword evidence="11" id="KW-0654">Proteoglycan</keyword>
<dbReference type="Gene3D" id="3.10.100.10">
    <property type="entry name" value="Mannose-Binding Protein A, subunit A"/>
    <property type="match status" value="1"/>
</dbReference>
<dbReference type="GO" id="GO:0009653">
    <property type="term" value="P:anatomical structure morphogenesis"/>
    <property type="evidence" value="ECO:0007669"/>
    <property type="project" value="UniProtKB-ARBA"/>
</dbReference>
<dbReference type="GO" id="GO:0004896">
    <property type="term" value="F:cytokine receptor activity"/>
    <property type="evidence" value="ECO:0007669"/>
    <property type="project" value="TreeGrafter"/>
</dbReference>
<dbReference type="FunFam" id="3.10.100.10:FF:000004">
    <property type="entry name" value="CD44 antigen isoform X2"/>
    <property type="match status" value="1"/>
</dbReference>
<evidence type="ECO:0000256" key="10">
    <source>
        <dbReference type="ARBA" id="ARBA00022889"/>
    </source>
</evidence>
<gene>
    <name evidence="30" type="primary">LOC113043667</name>
</gene>
<evidence type="ECO:0000256" key="11">
    <source>
        <dbReference type="ARBA" id="ARBA00022974"/>
    </source>
</evidence>
<keyword evidence="10" id="KW-0130">Cell adhesion</keyword>
<evidence type="ECO:0000256" key="24">
    <source>
        <dbReference type="PROSITE-ProRule" id="PRU00323"/>
    </source>
</evidence>
<keyword evidence="5" id="KW-1003">Cell membrane</keyword>
<evidence type="ECO:0000313" key="30">
    <source>
        <dbReference type="RefSeq" id="XP_026058960.1"/>
    </source>
</evidence>
<evidence type="ECO:0000256" key="7">
    <source>
        <dbReference type="ARBA" id="ARBA00022553"/>
    </source>
</evidence>
<dbReference type="GO" id="GO:0007155">
    <property type="term" value="P:cell adhesion"/>
    <property type="evidence" value="ECO:0007669"/>
    <property type="project" value="UniProtKB-KW"/>
</dbReference>
<evidence type="ECO:0000256" key="6">
    <source>
        <dbReference type="ARBA" id="ARBA00022525"/>
    </source>
</evidence>
<proteinExistence type="predicted"/>
<evidence type="ECO:0000256" key="26">
    <source>
        <dbReference type="SAM" id="Phobius"/>
    </source>
</evidence>
<evidence type="ECO:0000256" key="23">
    <source>
        <dbReference type="ARBA" id="ARBA00032917"/>
    </source>
</evidence>
<feature type="chain" id="PRO_5027725100" description="CD44 antigen" evidence="27">
    <location>
        <begin position="19"/>
        <end position="305"/>
    </location>
</feature>
<protein>
    <recommendedName>
        <fullName evidence="4">CD44 antigen</fullName>
    </recommendedName>
    <alternativeName>
        <fullName evidence="22">GP90 lymphocyte homing/adhesion receptor</fullName>
    </alternativeName>
    <alternativeName>
        <fullName evidence="21">HUTCH-I</fullName>
    </alternativeName>
    <alternativeName>
        <fullName evidence="23">Hermes antigen</fullName>
    </alternativeName>
    <alternativeName>
        <fullName evidence="20">Hyaluronate receptor</fullName>
    </alternativeName>
    <alternativeName>
        <fullName evidence="18">Phagocytic glycoprotein 1</fullName>
    </alternativeName>
    <alternativeName>
        <fullName evidence="19">Phagocytic glycoprotein I</fullName>
    </alternativeName>
</protein>
<keyword evidence="17" id="KW-0966">Cell projection</keyword>
<feature type="compositionally biased region" description="Polar residues" evidence="25">
    <location>
        <begin position="168"/>
        <end position="197"/>
    </location>
</feature>
<keyword evidence="12 26" id="KW-1133">Transmembrane helix</keyword>
<dbReference type="Proteomes" id="UP000515129">
    <property type="component" value="Chromosome 25"/>
</dbReference>
<dbReference type="GeneID" id="113043667"/>
<feature type="transmembrane region" description="Helical" evidence="26">
    <location>
        <begin position="238"/>
        <end position="260"/>
    </location>
</feature>
<feature type="compositionally biased region" description="Polar residues" evidence="25">
    <location>
        <begin position="214"/>
        <end position="228"/>
    </location>
</feature>
<dbReference type="SMART" id="SM00445">
    <property type="entry name" value="LINK"/>
    <property type="match status" value="1"/>
</dbReference>
<dbReference type="GO" id="GO:0006954">
    <property type="term" value="P:inflammatory response"/>
    <property type="evidence" value="ECO:0007669"/>
    <property type="project" value="TreeGrafter"/>
</dbReference>
<evidence type="ECO:0000256" key="1">
    <source>
        <dbReference type="ARBA" id="ARBA00004105"/>
    </source>
</evidence>
<evidence type="ECO:0000313" key="29">
    <source>
        <dbReference type="Proteomes" id="UP000515129"/>
    </source>
</evidence>
<feature type="signal peptide" evidence="27">
    <location>
        <begin position="1"/>
        <end position="18"/>
    </location>
</feature>
<accession>A0A6P6JH18</accession>
<dbReference type="GO" id="GO:0005540">
    <property type="term" value="F:hyaluronic acid binding"/>
    <property type="evidence" value="ECO:0007669"/>
    <property type="project" value="InterPro"/>
</dbReference>
<keyword evidence="16" id="KW-0325">Glycoprotein</keyword>
<evidence type="ECO:0000256" key="14">
    <source>
        <dbReference type="ARBA" id="ARBA00023157"/>
    </source>
</evidence>
<evidence type="ECO:0000256" key="22">
    <source>
        <dbReference type="ARBA" id="ARBA00032514"/>
    </source>
</evidence>
<keyword evidence="8 26" id="KW-0812">Transmembrane</keyword>
<dbReference type="Pfam" id="PF00193">
    <property type="entry name" value="Xlink"/>
    <property type="match status" value="1"/>
</dbReference>
<keyword evidence="7" id="KW-0597">Phosphoprotein</keyword>
<dbReference type="PANTHER" id="PTHR10225">
    <property type="entry name" value="HYALURONAN RECEPTOR"/>
    <property type="match status" value="1"/>
</dbReference>
<dbReference type="InterPro" id="IPR016186">
    <property type="entry name" value="C-type_lectin-like/link_sf"/>
</dbReference>
<evidence type="ECO:0000256" key="13">
    <source>
        <dbReference type="ARBA" id="ARBA00023136"/>
    </source>
</evidence>
<dbReference type="GO" id="GO:0005576">
    <property type="term" value="C:extracellular region"/>
    <property type="evidence" value="ECO:0007669"/>
    <property type="project" value="UniProtKB-SubCell"/>
</dbReference>
<evidence type="ECO:0000256" key="8">
    <source>
        <dbReference type="ARBA" id="ARBA00022692"/>
    </source>
</evidence>
<dbReference type="InterPro" id="IPR016187">
    <property type="entry name" value="CTDL_fold"/>
</dbReference>
<dbReference type="GO" id="GO:0070374">
    <property type="term" value="P:positive regulation of ERK1 and ERK2 cascade"/>
    <property type="evidence" value="ECO:0007669"/>
    <property type="project" value="TreeGrafter"/>
</dbReference>
<dbReference type="GO" id="GO:0005902">
    <property type="term" value="C:microvillus"/>
    <property type="evidence" value="ECO:0007669"/>
    <property type="project" value="UniProtKB-SubCell"/>
</dbReference>
<evidence type="ECO:0000256" key="3">
    <source>
        <dbReference type="ARBA" id="ARBA00004613"/>
    </source>
</evidence>
<keyword evidence="13 26" id="KW-0472">Membrane</keyword>
<evidence type="ECO:0000256" key="16">
    <source>
        <dbReference type="ARBA" id="ARBA00023180"/>
    </source>
</evidence>
<comment type="subcellular location">
    <subcellularLocation>
        <location evidence="2">Cell membrane</location>
        <topology evidence="2">Single-pass type I membrane protein</topology>
    </subcellularLocation>
    <subcellularLocation>
        <location evidence="1">Cell projection</location>
        <location evidence="1">Microvillus</location>
    </subcellularLocation>
    <subcellularLocation>
        <location evidence="3">Secreted</location>
    </subcellularLocation>
</comment>
<dbReference type="GO" id="GO:0048731">
    <property type="term" value="P:system development"/>
    <property type="evidence" value="ECO:0007669"/>
    <property type="project" value="UniProtKB-ARBA"/>
</dbReference>
<evidence type="ECO:0000256" key="27">
    <source>
        <dbReference type="SAM" id="SignalP"/>
    </source>
</evidence>
<reference evidence="30" key="1">
    <citation type="submission" date="2025-08" db="UniProtKB">
        <authorList>
            <consortium name="RefSeq"/>
        </authorList>
    </citation>
    <scope>IDENTIFICATION</scope>
    <source>
        <strain evidence="30">Wakin</strain>
        <tissue evidence="30">Muscle</tissue>
    </source>
</reference>
<keyword evidence="6" id="KW-0964">Secreted</keyword>
<dbReference type="GO" id="GO:0009986">
    <property type="term" value="C:cell surface"/>
    <property type="evidence" value="ECO:0007669"/>
    <property type="project" value="UniProtKB-ARBA"/>
</dbReference>
<dbReference type="InterPro" id="IPR000538">
    <property type="entry name" value="Link_dom"/>
</dbReference>
<name>A0A6P6JH18_CARAU</name>
<dbReference type="InterPro" id="IPR043210">
    <property type="entry name" value="CD44_antigen-like"/>
</dbReference>
<dbReference type="PANTHER" id="PTHR10225:SF6">
    <property type="entry name" value="CD44 ANTIGEN"/>
    <property type="match status" value="1"/>
</dbReference>
<keyword evidence="15" id="KW-0675">Receptor</keyword>
<evidence type="ECO:0000256" key="21">
    <source>
        <dbReference type="ARBA" id="ARBA00031823"/>
    </source>
</evidence>
<dbReference type="SUPFAM" id="SSF56436">
    <property type="entry name" value="C-type lectin-like"/>
    <property type="match status" value="1"/>
</dbReference>
<dbReference type="RefSeq" id="XP_026058960.1">
    <property type="nucleotide sequence ID" value="XM_026203175.1"/>
</dbReference>
<keyword evidence="14 24" id="KW-1015">Disulfide bond</keyword>
<dbReference type="GO" id="GO:0016323">
    <property type="term" value="C:basolateral plasma membrane"/>
    <property type="evidence" value="ECO:0007669"/>
    <property type="project" value="TreeGrafter"/>
</dbReference>
<dbReference type="OrthoDB" id="8952307at2759"/>
<evidence type="ECO:0000256" key="25">
    <source>
        <dbReference type="SAM" id="MobiDB-lite"/>
    </source>
</evidence>
<evidence type="ECO:0000256" key="9">
    <source>
        <dbReference type="ARBA" id="ARBA00022729"/>
    </source>
</evidence>
<sequence>MWIILLGLTSALLASSRSENTTVVRSRSCSFGGVFHVEGRERYSLMFEEARRLCEHLASSLASLEQVEKAYNKGLQTCRYGWINGSEVVILRHIQNTNCAGNQTGIIKIIQDSEKYDAFCYDAEDTSEKNCTAMIDPDSLNKTDGNSVSAFTEVTTHHTNAGGDESENSASEDTFVSESSTPVDWTQRSPTQIPVEQNRTDQADDQINHDTRGTELTTSSGLSKTASISETPSNKTDWLILLLTIILAVLLILFVCVIVANRKRWCGKKQKLIITKESSREGNGTAASFTKQQENVKLMNTESEI</sequence>
<evidence type="ECO:0000259" key="28">
    <source>
        <dbReference type="PROSITE" id="PS50963"/>
    </source>
</evidence>
<comment type="caution">
    <text evidence="24">Lacks conserved residue(s) required for the propagation of feature annotation.</text>
</comment>
<evidence type="ECO:0000256" key="17">
    <source>
        <dbReference type="ARBA" id="ARBA00023273"/>
    </source>
</evidence>
<feature type="region of interest" description="Disordered" evidence="25">
    <location>
        <begin position="283"/>
        <end position="305"/>
    </location>
</feature>
<dbReference type="InterPro" id="IPR001231">
    <property type="entry name" value="CD44_antigen"/>
</dbReference>
<dbReference type="GO" id="GO:0035692">
    <property type="term" value="C:macrophage migration inhibitory factor receptor complex"/>
    <property type="evidence" value="ECO:0007669"/>
    <property type="project" value="TreeGrafter"/>
</dbReference>
<evidence type="ECO:0000256" key="19">
    <source>
        <dbReference type="ARBA" id="ARBA00029928"/>
    </source>
</evidence>
<organism evidence="29 30">
    <name type="scientific">Carassius auratus</name>
    <name type="common">Goldfish</name>
    <dbReference type="NCBI Taxonomy" id="7957"/>
    <lineage>
        <taxon>Eukaryota</taxon>
        <taxon>Metazoa</taxon>
        <taxon>Chordata</taxon>
        <taxon>Craniata</taxon>
        <taxon>Vertebrata</taxon>
        <taxon>Euteleostomi</taxon>
        <taxon>Actinopterygii</taxon>
        <taxon>Neopterygii</taxon>
        <taxon>Teleostei</taxon>
        <taxon>Ostariophysi</taxon>
        <taxon>Cypriniformes</taxon>
        <taxon>Cyprinidae</taxon>
        <taxon>Cyprininae</taxon>
        <taxon>Carassius</taxon>
    </lineage>
</organism>
<keyword evidence="29" id="KW-1185">Reference proteome</keyword>
<dbReference type="KEGG" id="caua:113043667"/>
<dbReference type="AlphaFoldDB" id="A0A6P6JH18"/>
<dbReference type="PROSITE" id="PS50963">
    <property type="entry name" value="LINK_2"/>
    <property type="match status" value="1"/>
</dbReference>
<evidence type="ECO:0000256" key="12">
    <source>
        <dbReference type="ARBA" id="ARBA00022989"/>
    </source>
</evidence>